<keyword evidence="2" id="KW-1185">Reference proteome</keyword>
<dbReference type="Proteomes" id="UP001595530">
    <property type="component" value="Unassembled WGS sequence"/>
</dbReference>
<dbReference type="RefSeq" id="WP_390324674.1">
    <property type="nucleotide sequence ID" value="NZ_JBHRTP010000038.1"/>
</dbReference>
<name>A0ABV7F451_9BURK</name>
<organism evidence="1 2">
    <name type="scientific">Undibacterium arcticum</name>
    <dbReference type="NCBI Taxonomy" id="1762892"/>
    <lineage>
        <taxon>Bacteria</taxon>
        <taxon>Pseudomonadati</taxon>
        <taxon>Pseudomonadota</taxon>
        <taxon>Betaproteobacteria</taxon>
        <taxon>Burkholderiales</taxon>
        <taxon>Oxalobacteraceae</taxon>
        <taxon>Undibacterium</taxon>
    </lineage>
</organism>
<gene>
    <name evidence="1" type="ORF">ACFOFO_13005</name>
</gene>
<reference evidence="2" key="1">
    <citation type="journal article" date="2019" name="Int. J. Syst. Evol. Microbiol.">
        <title>The Global Catalogue of Microorganisms (GCM) 10K type strain sequencing project: providing services to taxonomists for standard genome sequencing and annotation.</title>
        <authorList>
            <consortium name="The Broad Institute Genomics Platform"/>
            <consortium name="The Broad Institute Genome Sequencing Center for Infectious Disease"/>
            <person name="Wu L."/>
            <person name="Ma J."/>
        </authorList>
    </citation>
    <scope>NUCLEOTIDE SEQUENCE [LARGE SCALE GENOMIC DNA]</scope>
    <source>
        <strain evidence="2">KCTC 42986</strain>
    </source>
</reference>
<accession>A0ABV7F451</accession>
<proteinExistence type="predicted"/>
<comment type="caution">
    <text evidence="1">The sequence shown here is derived from an EMBL/GenBank/DDBJ whole genome shotgun (WGS) entry which is preliminary data.</text>
</comment>
<dbReference type="EMBL" id="JBHRTP010000038">
    <property type="protein sequence ID" value="MFC3108868.1"/>
    <property type="molecule type" value="Genomic_DNA"/>
</dbReference>
<sequence>MKMLSIYAENKKKFWQLSSAADSGLASDAKASAQGAIIIAFQPVCPTFRPAIRTKSSEKQMPGRHHAHDELPQGKLLAAMARYGTL</sequence>
<evidence type="ECO:0000313" key="1">
    <source>
        <dbReference type="EMBL" id="MFC3108868.1"/>
    </source>
</evidence>
<protein>
    <submittedName>
        <fullName evidence="1">Uncharacterized protein</fullName>
    </submittedName>
</protein>
<evidence type="ECO:0000313" key="2">
    <source>
        <dbReference type="Proteomes" id="UP001595530"/>
    </source>
</evidence>